<evidence type="ECO:0000259" key="2">
    <source>
        <dbReference type="Pfam" id="PF12146"/>
    </source>
</evidence>
<dbReference type="InterPro" id="IPR022742">
    <property type="entry name" value="Hydrolase_4"/>
</dbReference>
<dbReference type="AlphaFoldDB" id="A0A835TEH2"/>
<dbReference type="Gene3D" id="3.40.50.1820">
    <property type="entry name" value="alpha/beta hydrolase"/>
    <property type="match status" value="2"/>
</dbReference>
<organism evidence="3 4">
    <name type="scientific">Chlamydomonas incerta</name>
    <dbReference type="NCBI Taxonomy" id="51695"/>
    <lineage>
        <taxon>Eukaryota</taxon>
        <taxon>Viridiplantae</taxon>
        <taxon>Chlorophyta</taxon>
        <taxon>core chlorophytes</taxon>
        <taxon>Chlorophyceae</taxon>
        <taxon>CS clade</taxon>
        <taxon>Chlamydomonadales</taxon>
        <taxon>Chlamydomonadaceae</taxon>
        <taxon>Chlamydomonas</taxon>
    </lineage>
</organism>
<sequence>MNKAGFAVAGIDHQGFGRSKGVRSYIDRFQDHVDNLMLLSDHLASNERASFPVDRLPHYLVGHSMGGLAATLACVQRPGRYAGLVLIAPMLSLAHRLKDAGNLRYALKLLAAMAPKMEVGDSSSIRHVPWIYDAWDADPYVYDGRMRARNVEEFFKATEQLNWAPGLGAEQQDEDGGGVAKEGVEAGGDKGKAGAEGEGEGEGEEDGKGDKKRRKGRRRTAKVAPGPDGSPPDMGMMARVALPLLVFQSERDTHVEPDGARRLIARASTHDKTLRMLTKQWHVLSKEEGWEELCLETVEWLAARADGRAPAGPPAEAMGGSGGYSSGQQQPPSTTMPQQHHQQSTPEPAQVVAAAPYPGPQEAHTPPEPMSSYHPEPSAKSSNGPARLPGSSMANGGDDAAADDAGGYGGSVATGPMGEPLAGHPRFSHEQHGADGGEAGSGPGSAAAAAARATRNSDEGGSTRASGLPPLPGSGTGGGGSGGGAVPLPPMPPGGGHRSIGGLAPLAPIQQRRSLGQPPPELESAPGGAAGVYTGAAATGSAAGGLPPLRPMTARSRLPPI</sequence>
<dbReference type="SUPFAM" id="SSF53474">
    <property type="entry name" value="alpha/beta-Hydrolases"/>
    <property type="match status" value="1"/>
</dbReference>
<accession>A0A835TEH2</accession>
<dbReference type="PANTHER" id="PTHR11614">
    <property type="entry name" value="PHOSPHOLIPASE-RELATED"/>
    <property type="match status" value="1"/>
</dbReference>
<feature type="compositionally biased region" description="Low complexity" evidence="1">
    <location>
        <begin position="225"/>
        <end position="236"/>
    </location>
</feature>
<feature type="compositionally biased region" description="Low complexity" evidence="1">
    <location>
        <begin position="396"/>
        <end position="405"/>
    </location>
</feature>
<name>A0A835TEH2_CHLIN</name>
<dbReference type="Proteomes" id="UP000650467">
    <property type="component" value="Unassembled WGS sequence"/>
</dbReference>
<dbReference type="OrthoDB" id="2498029at2759"/>
<feature type="compositionally biased region" description="Basic residues" evidence="1">
    <location>
        <begin position="210"/>
        <end position="221"/>
    </location>
</feature>
<reference evidence="3" key="1">
    <citation type="journal article" date="2020" name="bioRxiv">
        <title>Comparative genomics of Chlamydomonas.</title>
        <authorList>
            <person name="Craig R.J."/>
            <person name="Hasan A.R."/>
            <person name="Ness R.W."/>
            <person name="Keightley P.D."/>
        </authorList>
    </citation>
    <scope>NUCLEOTIDE SEQUENCE</scope>
    <source>
        <strain evidence="3">SAG 7.73</strain>
    </source>
</reference>
<feature type="region of interest" description="Disordered" evidence="1">
    <location>
        <begin position="167"/>
        <end position="236"/>
    </location>
</feature>
<protein>
    <recommendedName>
        <fullName evidence="2">Serine aminopeptidase S33 domain-containing protein</fullName>
    </recommendedName>
</protein>
<feature type="compositionally biased region" description="Low complexity" evidence="1">
    <location>
        <begin position="525"/>
        <end position="545"/>
    </location>
</feature>
<proteinExistence type="predicted"/>
<feature type="compositionally biased region" description="Gly residues" evidence="1">
    <location>
        <begin position="474"/>
        <end position="485"/>
    </location>
</feature>
<feature type="compositionally biased region" description="Low complexity" evidence="1">
    <location>
        <begin position="444"/>
        <end position="453"/>
    </location>
</feature>
<feature type="domain" description="Serine aminopeptidase S33" evidence="2">
    <location>
        <begin position="1"/>
        <end position="161"/>
    </location>
</feature>
<dbReference type="InterPro" id="IPR051044">
    <property type="entry name" value="MAG_DAG_Lipase"/>
</dbReference>
<dbReference type="InterPro" id="IPR029058">
    <property type="entry name" value="AB_hydrolase_fold"/>
</dbReference>
<feature type="compositionally biased region" description="Acidic residues" evidence="1">
    <location>
        <begin position="197"/>
        <end position="207"/>
    </location>
</feature>
<evidence type="ECO:0000313" key="3">
    <source>
        <dbReference type="EMBL" id="KAG2437310.1"/>
    </source>
</evidence>
<dbReference type="Pfam" id="PF12146">
    <property type="entry name" value="Hydrolase_4"/>
    <property type="match status" value="1"/>
</dbReference>
<keyword evidence="4" id="KW-1185">Reference proteome</keyword>
<evidence type="ECO:0000256" key="1">
    <source>
        <dbReference type="SAM" id="MobiDB-lite"/>
    </source>
</evidence>
<feature type="region of interest" description="Disordered" evidence="1">
    <location>
        <begin position="307"/>
        <end position="561"/>
    </location>
</feature>
<evidence type="ECO:0000313" key="4">
    <source>
        <dbReference type="Proteomes" id="UP000650467"/>
    </source>
</evidence>
<comment type="caution">
    <text evidence="3">The sequence shown here is derived from an EMBL/GenBank/DDBJ whole genome shotgun (WGS) entry which is preliminary data.</text>
</comment>
<feature type="compositionally biased region" description="Basic and acidic residues" evidence="1">
    <location>
        <begin position="182"/>
        <end position="195"/>
    </location>
</feature>
<dbReference type="EMBL" id="JAEHOC010000011">
    <property type="protein sequence ID" value="KAG2437310.1"/>
    <property type="molecule type" value="Genomic_DNA"/>
</dbReference>
<gene>
    <name evidence="3" type="ORF">HXX76_005967</name>
</gene>
<feature type="compositionally biased region" description="Low complexity" evidence="1">
    <location>
        <begin position="326"/>
        <end position="346"/>
    </location>
</feature>
<feature type="compositionally biased region" description="Low complexity" evidence="1">
    <location>
        <begin position="307"/>
        <end position="318"/>
    </location>
</feature>